<accession>A0ACD1AAR0</accession>
<dbReference type="Proteomes" id="UP000594014">
    <property type="component" value="Chromosome"/>
</dbReference>
<reference evidence="1" key="1">
    <citation type="submission" date="2019-08" db="EMBL/GenBank/DDBJ databases">
        <title>Genome sequence of Clostridiales bacterium MT110.</title>
        <authorList>
            <person name="Cao J."/>
        </authorList>
    </citation>
    <scope>NUCLEOTIDE SEQUENCE</scope>
    <source>
        <strain evidence="1">MT110</strain>
    </source>
</reference>
<name>A0ACD1AAR0_9FIRM</name>
<protein>
    <submittedName>
        <fullName evidence="1">Phospho-N-acetylmuramoyl-pentapeptide-transferase</fullName>
        <ecNumber evidence="1">2.7.8.13</ecNumber>
    </submittedName>
</protein>
<organism evidence="1 2">
    <name type="scientific">Anoxybacterium hadale</name>
    <dbReference type="NCBI Taxonomy" id="3408580"/>
    <lineage>
        <taxon>Bacteria</taxon>
        <taxon>Bacillati</taxon>
        <taxon>Bacillota</taxon>
        <taxon>Clostridia</taxon>
        <taxon>Peptostreptococcales</taxon>
        <taxon>Anaerovoracaceae</taxon>
        <taxon>Anoxybacterium</taxon>
    </lineage>
</organism>
<keyword evidence="2" id="KW-1185">Reference proteome</keyword>
<evidence type="ECO:0000313" key="1">
    <source>
        <dbReference type="EMBL" id="QOX63557.1"/>
    </source>
</evidence>
<dbReference type="EC" id="2.7.8.13" evidence="1"/>
<dbReference type="EMBL" id="CP042469">
    <property type="protein sequence ID" value="QOX63557.1"/>
    <property type="molecule type" value="Genomic_DNA"/>
</dbReference>
<keyword evidence="1" id="KW-0808">Transferase</keyword>
<sequence length="318" mass="33905">MDYLQIGITTAIAFVIAAVGTPMLLPVLRRIKAGQSIREDGPQSHMVKSGTPTMGGLAIIGAVVITCLTAGGANRDMVIILTAFVAYGALGFLDDFVKVSMKRNLGLTAKQKLALQILIAVGLAYYQSRVSVYGTTVYIPIVNQYLDFGIFYIPFIAFVVVSMVNAVNLTDGLDGLASGVTMIVALFLALVGSTYGFTTTTIFCAALAGACIGFLLYNRHPAKVFMGDTGSLALGGGIAAAAIMMNIELVIPIAGGVYVAEAFSVILQVVSYKTRRKRIFKMAPLHHHFELSGWKETKVVGVFWLATFLLCVVGFLIV</sequence>
<gene>
    <name evidence="1" type="ORF">FRZ06_09430</name>
</gene>
<evidence type="ECO:0000313" key="2">
    <source>
        <dbReference type="Proteomes" id="UP000594014"/>
    </source>
</evidence>
<proteinExistence type="predicted"/>